<proteinExistence type="predicted"/>
<dbReference type="OrthoDB" id="194468at2759"/>
<dbReference type="Gene3D" id="3.20.20.140">
    <property type="entry name" value="Metal-dependent hydrolases"/>
    <property type="match status" value="1"/>
</dbReference>
<dbReference type="Gene3D" id="2.30.40.10">
    <property type="entry name" value="Urease, subunit C, domain 1"/>
    <property type="match status" value="1"/>
</dbReference>
<evidence type="ECO:0000256" key="3">
    <source>
        <dbReference type="ARBA" id="ARBA00022801"/>
    </source>
</evidence>
<dbReference type="InterPro" id="IPR051607">
    <property type="entry name" value="Metallo-dep_hydrolases"/>
</dbReference>
<evidence type="ECO:0000259" key="5">
    <source>
        <dbReference type="Pfam" id="PF01979"/>
    </source>
</evidence>
<gene>
    <name evidence="6" type="ORF">DFH94DRAFT_794898</name>
</gene>
<evidence type="ECO:0000313" key="6">
    <source>
        <dbReference type="EMBL" id="KAF8478147.1"/>
    </source>
</evidence>
<dbReference type="GO" id="GO:0005829">
    <property type="term" value="C:cytosol"/>
    <property type="evidence" value="ECO:0007669"/>
    <property type="project" value="TreeGrafter"/>
</dbReference>
<evidence type="ECO:0000313" key="7">
    <source>
        <dbReference type="Proteomes" id="UP000759537"/>
    </source>
</evidence>
<feature type="domain" description="Amidohydrolase-related" evidence="5">
    <location>
        <begin position="63"/>
        <end position="412"/>
    </location>
</feature>
<dbReference type="GO" id="GO:0008892">
    <property type="term" value="F:guanine deaminase activity"/>
    <property type="evidence" value="ECO:0007669"/>
    <property type="project" value="TreeGrafter"/>
</dbReference>
<keyword evidence="3 6" id="KW-0378">Hydrolase</keyword>
<comment type="cofactor">
    <cofactor evidence="1">
        <name>Zn(2+)</name>
        <dbReference type="ChEBI" id="CHEBI:29105"/>
    </cofactor>
</comment>
<dbReference type="PANTHER" id="PTHR11271:SF6">
    <property type="entry name" value="GUANINE DEAMINASE"/>
    <property type="match status" value="1"/>
</dbReference>
<dbReference type="Pfam" id="PF01979">
    <property type="entry name" value="Amidohydro_1"/>
    <property type="match status" value="1"/>
</dbReference>
<reference evidence="6" key="1">
    <citation type="submission" date="2019-10" db="EMBL/GenBank/DDBJ databases">
        <authorList>
            <consortium name="DOE Joint Genome Institute"/>
            <person name="Kuo A."/>
            <person name="Miyauchi S."/>
            <person name="Kiss E."/>
            <person name="Drula E."/>
            <person name="Kohler A."/>
            <person name="Sanchez-Garcia M."/>
            <person name="Andreopoulos B."/>
            <person name="Barry K.W."/>
            <person name="Bonito G."/>
            <person name="Buee M."/>
            <person name="Carver A."/>
            <person name="Chen C."/>
            <person name="Cichocki N."/>
            <person name="Clum A."/>
            <person name="Culley D."/>
            <person name="Crous P.W."/>
            <person name="Fauchery L."/>
            <person name="Girlanda M."/>
            <person name="Hayes R."/>
            <person name="Keri Z."/>
            <person name="LaButti K."/>
            <person name="Lipzen A."/>
            <person name="Lombard V."/>
            <person name="Magnuson J."/>
            <person name="Maillard F."/>
            <person name="Morin E."/>
            <person name="Murat C."/>
            <person name="Nolan M."/>
            <person name="Ohm R."/>
            <person name="Pangilinan J."/>
            <person name="Pereira M."/>
            <person name="Perotto S."/>
            <person name="Peter M."/>
            <person name="Riley R."/>
            <person name="Sitrit Y."/>
            <person name="Stielow B."/>
            <person name="Szollosi G."/>
            <person name="Zifcakova L."/>
            <person name="Stursova M."/>
            <person name="Spatafora J.W."/>
            <person name="Tedersoo L."/>
            <person name="Vaario L.-M."/>
            <person name="Yamada A."/>
            <person name="Yan M."/>
            <person name="Wang P."/>
            <person name="Xu J."/>
            <person name="Bruns T."/>
            <person name="Baldrian P."/>
            <person name="Vilgalys R."/>
            <person name="Henrissat B."/>
            <person name="Grigoriev I.V."/>
            <person name="Hibbett D."/>
            <person name="Nagy L.G."/>
            <person name="Martin F.M."/>
        </authorList>
    </citation>
    <scope>NUCLEOTIDE SEQUENCE</scope>
    <source>
        <strain evidence="6">Prilba</strain>
    </source>
</reference>
<comment type="caution">
    <text evidence="6">The sequence shown here is derived from an EMBL/GenBank/DDBJ whole genome shotgun (WGS) entry which is preliminary data.</text>
</comment>
<dbReference type="InterPro" id="IPR006680">
    <property type="entry name" value="Amidohydro-rel"/>
</dbReference>
<organism evidence="6 7">
    <name type="scientific">Russula ochroleuca</name>
    <dbReference type="NCBI Taxonomy" id="152965"/>
    <lineage>
        <taxon>Eukaryota</taxon>
        <taxon>Fungi</taxon>
        <taxon>Dikarya</taxon>
        <taxon>Basidiomycota</taxon>
        <taxon>Agaricomycotina</taxon>
        <taxon>Agaricomycetes</taxon>
        <taxon>Russulales</taxon>
        <taxon>Russulaceae</taxon>
        <taxon>Russula</taxon>
    </lineage>
</organism>
<keyword evidence="7" id="KW-1185">Reference proteome</keyword>
<keyword evidence="4" id="KW-0862">Zinc</keyword>
<dbReference type="EMBL" id="WHVB01000012">
    <property type="protein sequence ID" value="KAF8478147.1"/>
    <property type="molecule type" value="Genomic_DNA"/>
</dbReference>
<dbReference type="SUPFAM" id="SSF51556">
    <property type="entry name" value="Metallo-dependent hydrolases"/>
    <property type="match status" value="1"/>
</dbReference>
<dbReference type="InterPro" id="IPR032466">
    <property type="entry name" value="Metal_Hydrolase"/>
</dbReference>
<dbReference type="SUPFAM" id="SSF51338">
    <property type="entry name" value="Composite domain of metallo-dependent hydrolases"/>
    <property type="match status" value="1"/>
</dbReference>
<dbReference type="PANTHER" id="PTHR11271">
    <property type="entry name" value="GUANINE DEAMINASE"/>
    <property type="match status" value="1"/>
</dbReference>
<dbReference type="GO" id="GO:0008270">
    <property type="term" value="F:zinc ion binding"/>
    <property type="evidence" value="ECO:0007669"/>
    <property type="project" value="TreeGrafter"/>
</dbReference>
<dbReference type="GO" id="GO:0046098">
    <property type="term" value="P:guanine metabolic process"/>
    <property type="evidence" value="ECO:0007669"/>
    <property type="project" value="TreeGrafter"/>
</dbReference>
<dbReference type="Proteomes" id="UP000759537">
    <property type="component" value="Unassembled WGS sequence"/>
</dbReference>
<name>A0A9P5T7P0_9AGAM</name>
<protein>
    <submittedName>
        <fullName evidence="6">Metallo-dependent hydrolase</fullName>
    </submittedName>
</protein>
<reference evidence="6" key="2">
    <citation type="journal article" date="2020" name="Nat. Commun.">
        <title>Large-scale genome sequencing of mycorrhizal fungi provides insights into the early evolution of symbiotic traits.</title>
        <authorList>
            <person name="Miyauchi S."/>
            <person name="Kiss E."/>
            <person name="Kuo A."/>
            <person name="Drula E."/>
            <person name="Kohler A."/>
            <person name="Sanchez-Garcia M."/>
            <person name="Morin E."/>
            <person name="Andreopoulos B."/>
            <person name="Barry K.W."/>
            <person name="Bonito G."/>
            <person name="Buee M."/>
            <person name="Carver A."/>
            <person name="Chen C."/>
            <person name="Cichocki N."/>
            <person name="Clum A."/>
            <person name="Culley D."/>
            <person name="Crous P.W."/>
            <person name="Fauchery L."/>
            <person name="Girlanda M."/>
            <person name="Hayes R.D."/>
            <person name="Keri Z."/>
            <person name="LaButti K."/>
            <person name="Lipzen A."/>
            <person name="Lombard V."/>
            <person name="Magnuson J."/>
            <person name="Maillard F."/>
            <person name="Murat C."/>
            <person name="Nolan M."/>
            <person name="Ohm R.A."/>
            <person name="Pangilinan J."/>
            <person name="Pereira M.F."/>
            <person name="Perotto S."/>
            <person name="Peter M."/>
            <person name="Pfister S."/>
            <person name="Riley R."/>
            <person name="Sitrit Y."/>
            <person name="Stielow J.B."/>
            <person name="Szollosi G."/>
            <person name="Zifcakova L."/>
            <person name="Stursova M."/>
            <person name="Spatafora J.W."/>
            <person name="Tedersoo L."/>
            <person name="Vaario L.M."/>
            <person name="Yamada A."/>
            <person name="Yan M."/>
            <person name="Wang P."/>
            <person name="Xu J."/>
            <person name="Bruns T."/>
            <person name="Baldrian P."/>
            <person name="Vilgalys R."/>
            <person name="Dunand C."/>
            <person name="Henrissat B."/>
            <person name="Grigoriev I.V."/>
            <person name="Hibbett D."/>
            <person name="Nagy L.G."/>
            <person name="Martin F.M."/>
        </authorList>
    </citation>
    <scope>NUCLEOTIDE SEQUENCE</scope>
    <source>
        <strain evidence="6">Prilba</strain>
    </source>
</reference>
<evidence type="ECO:0000256" key="4">
    <source>
        <dbReference type="ARBA" id="ARBA00022833"/>
    </source>
</evidence>
<sequence>MLYRGDFVYTEELSDLRICRDHLLAVDTTGHISHFDHASTTLSRSLLSNEPDDQIVLIPSGSFVLPTFCDLHLHAPQFLYQGTGLHLPLMEWLNEYAFKAEESLDQDADLARLVYTRLGERLIENGTGAVLLFGTIKEETNLILAETMQRIGIRAFIGKLSMDISTRPTYVEPAHSESIASARSFIDRMKALTSHLPDHARLVEPVLTPRFVPTCSDALLRGLGELAEQTGIRVQSHLAEARDQMKAVQETRGMTDLEVFERARLMTARTIQAHCTYLSPEELSRLAQHGTAIAHCPLSNAYFSARQFVLREALDRGVRVGLGTDVAGGYSIDVMGAMRWAVGVSRLLEGARLERSGWQASGAKDREIDAAIGTRGVHVDWKEALYLGTRGGALALGLGSGVFKIGAPFDAQQIRLFNPSIPPGGTAGTGPLDFFDPGSFHLSPEVVEKWWCLGDTRNRTGMWIQGGRLFG</sequence>
<accession>A0A9P5T7P0</accession>
<evidence type="ECO:0000256" key="1">
    <source>
        <dbReference type="ARBA" id="ARBA00001947"/>
    </source>
</evidence>
<keyword evidence="2" id="KW-0479">Metal-binding</keyword>
<dbReference type="InterPro" id="IPR011059">
    <property type="entry name" value="Metal-dep_hydrolase_composite"/>
</dbReference>
<evidence type="ECO:0000256" key="2">
    <source>
        <dbReference type="ARBA" id="ARBA00022723"/>
    </source>
</evidence>
<dbReference type="AlphaFoldDB" id="A0A9P5T7P0"/>